<feature type="transmembrane region" description="Helical" evidence="1">
    <location>
        <begin position="30"/>
        <end position="49"/>
    </location>
</feature>
<dbReference type="AlphaFoldDB" id="A0A1M7FPU5"/>
<protein>
    <recommendedName>
        <fullName evidence="4">Nitrogen regulatory IIA protein</fullName>
    </recommendedName>
</protein>
<dbReference type="OrthoDB" id="675530at2"/>
<reference evidence="3" key="1">
    <citation type="submission" date="2016-11" db="EMBL/GenBank/DDBJ databases">
        <authorList>
            <person name="Varghese N."/>
            <person name="Submissions S."/>
        </authorList>
    </citation>
    <scope>NUCLEOTIDE SEQUENCE [LARGE SCALE GENOMIC DNA]</scope>
    <source>
        <strain evidence="3">DSM 1811</strain>
    </source>
</reference>
<evidence type="ECO:0008006" key="4">
    <source>
        <dbReference type="Google" id="ProtNLM"/>
    </source>
</evidence>
<keyword evidence="1" id="KW-0812">Transmembrane</keyword>
<organism evidence="2 3">
    <name type="scientific">Flavobacterium saccharophilum</name>
    <dbReference type="NCBI Taxonomy" id="29534"/>
    <lineage>
        <taxon>Bacteria</taxon>
        <taxon>Pseudomonadati</taxon>
        <taxon>Bacteroidota</taxon>
        <taxon>Flavobacteriia</taxon>
        <taxon>Flavobacteriales</taxon>
        <taxon>Flavobacteriaceae</taxon>
        <taxon>Flavobacterium</taxon>
    </lineage>
</organism>
<name>A0A1M7FPU5_9FLAO</name>
<dbReference type="Proteomes" id="UP000184121">
    <property type="component" value="Unassembled WGS sequence"/>
</dbReference>
<gene>
    <name evidence="2" type="ORF">SAMN05444366_2200</name>
</gene>
<keyword evidence="1" id="KW-0472">Membrane</keyword>
<dbReference type="STRING" id="29534.SAMN05444366_2200"/>
<sequence>MKKLRANIDQWLDRLDKNWEAMPIKRQHQVILYFFTAYVLLTAVVIFNVCHDTAEAKNRLAVEHIDNPAQEGIESTAQQQDFQKPIIKK</sequence>
<keyword evidence="1" id="KW-1133">Transmembrane helix</keyword>
<proteinExistence type="predicted"/>
<evidence type="ECO:0000313" key="3">
    <source>
        <dbReference type="Proteomes" id="UP000184121"/>
    </source>
</evidence>
<evidence type="ECO:0000313" key="2">
    <source>
        <dbReference type="EMBL" id="SHM05677.1"/>
    </source>
</evidence>
<keyword evidence="3" id="KW-1185">Reference proteome</keyword>
<dbReference type="EMBL" id="FRBY01000003">
    <property type="protein sequence ID" value="SHM05677.1"/>
    <property type="molecule type" value="Genomic_DNA"/>
</dbReference>
<evidence type="ECO:0000256" key="1">
    <source>
        <dbReference type="SAM" id="Phobius"/>
    </source>
</evidence>
<accession>A0A1M7FPU5</accession>